<dbReference type="AlphaFoldDB" id="M4B8L6"/>
<dbReference type="Proteomes" id="UP000011713">
    <property type="component" value="Unassembled WGS sequence"/>
</dbReference>
<dbReference type="EMBL" id="JH597989">
    <property type="status" value="NOT_ANNOTATED_CDS"/>
    <property type="molecule type" value="Genomic_DNA"/>
</dbReference>
<reference evidence="2" key="1">
    <citation type="journal article" date="2010" name="Science">
        <title>Signatures of adaptation to obligate biotrophy in the Hyaloperonospora arabidopsidis genome.</title>
        <authorList>
            <person name="Baxter L."/>
            <person name="Tripathy S."/>
            <person name="Ishaque N."/>
            <person name="Boot N."/>
            <person name="Cabral A."/>
            <person name="Kemen E."/>
            <person name="Thines M."/>
            <person name="Ah-Fong A."/>
            <person name="Anderson R."/>
            <person name="Badejoko W."/>
            <person name="Bittner-Eddy P."/>
            <person name="Boore J.L."/>
            <person name="Chibucos M.C."/>
            <person name="Coates M."/>
            <person name="Dehal P."/>
            <person name="Delehaunty K."/>
            <person name="Dong S."/>
            <person name="Downton P."/>
            <person name="Dumas B."/>
            <person name="Fabro G."/>
            <person name="Fronick C."/>
            <person name="Fuerstenberg S.I."/>
            <person name="Fulton L."/>
            <person name="Gaulin E."/>
            <person name="Govers F."/>
            <person name="Hughes L."/>
            <person name="Humphray S."/>
            <person name="Jiang R.H."/>
            <person name="Judelson H."/>
            <person name="Kamoun S."/>
            <person name="Kyung K."/>
            <person name="Meijer H."/>
            <person name="Minx P."/>
            <person name="Morris P."/>
            <person name="Nelson J."/>
            <person name="Phuntumart V."/>
            <person name="Qutob D."/>
            <person name="Rehmany A."/>
            <person name="Rougon-Cardoso A."/>
            <person name="Ryden P."/>
            <person name="Torto-Alalibo T."/>
            <person name="Studholme D."/>
            <person name="Wang Y."/>
            <person name="Win J."/>
            <person name="Wood J."/>
            <person name="Clifton S.W."/>
            <person name="Rogers J."/>
            <person name="Van den Ackerveken G."/>
            <person name="Jones J.D."/>
            <person name="McDowell J.M."/>
            <person name="Beynon J."/>
            <person name="Tyler B.M."/>
        </authorList>
    </citation>
    <scope>NUCLEOTIDE SEQUENCE [LARGE SCALE GENOMIC DNA]</scope>
    <source>
        <strain evidence="2">Emoy2</strain>
    </source>
</reference>
<reference evidence="1" key="2">
    <citation type="submission" date="2015-06" db="UniProtKB">
        <authorList>
            <consortium name="EnsemblProtists"/>
        </authorList>
    </citation>
    <scope>IDENTIFICATION</scope>
    <source>
        <strain evidence="1">Emoy2</strain>
    </source>
</reference>
<accession>M4B8L6</accession>
<keyword evidence="2" id="KW-1185">Reference proteome</keyword>
<name>M4B8L6_HYAAE</name>
<evidence type="ECO:0000313" key="1">
    <source>
        <dbReference type="EnsemblProtists" id="HpaP802623"/>
    </source>
</evidence>
<evidence type="ECO:0000313" key="2">
    <source>
        <dbReference type="Proteomes" id="UP000011713"/>
    </source>
</evidence>
<dbReference type="EnsemblProtists" id="HpaT802623">
    <property type="protein sequence ID" value="HpaP802623"/>
    <property type="gene ID" value="HpaG802623"/>
</dbReference>
<dbReference type="InParanoid" id="M4B8L6"/>
<dbReference type="VEuPathDB" id="FungiDB:HpaG802623"/>
<protein>
    <submittedName>
        <fullName evidence="1">Uncharacterized protein</fullName>
    </submittedName>
</protein>
<dbReference type="HOGENOM" id="CLU_2836667_0_0_1"/>
<sequence>MAVTIITLCLGSPSATLSPDLFLSPSPGIRLLRAVTFFAAALAVCVTYGCRSWRQGGLGQLCCNSA</sequence>
<organism evidence="1 2">
    <name type="scientific">Hyaloperonospora arabidopsidis (strain Emoy2)</name>
    <name type="common">Downy mildew agent</name>
    <name type="synonym">Peronospora arabidopsidis</name>
    <dbReference type="NCBI Taxonomy" id="559515"/>
    <lineage>
        <taxon>Eukaryota</taxon>
        <taxon>Sar</taxon>
        <taxon>Stramenopiles</taxon>
        <taxon>Oomycota</taxon>
        <taxon>Peronosporomycetes</taxon>
        <taxon>Peronosporales</taxon>
        <taxon>Peronosporaceae</taxon>
        <taxon>Hyaloperonospora</taxon>
    </lineage>
</organism>
<proteinExistence type="predicted"/>